<dbReference type="EMBL" id="FNCH01000009">
    <property type="protein sequence ID" value="SDG67278.1"/>
    <property type="molecule type" value="Genomic_DNA"/>
</dbReference>
<evidence type="ECO:0000313" key="1">
    <source>
        <dbReference type="EMBL" id="SDG67278.1"/>
    </source>
</evidence>
<reference evidence="2" key="1">
    <citation type="submission" date="2016-10" db="EMBL/GenBank/DDBJ databases">
        <authorList>
            <person name="Varghese N."/>
            <person name="Submissions S."/>
        </authorList>
    </citation>
    <scope>NUCLEOTIDE SEQUENCE [LARGE SCALE GENOMIC DNA]</scope>
    <source>
        <strain evidence="2">DSM 17933</strain>
    </source>
</reference>
<gene>
    <name evidence="1" type="ORF">SAMN05421827_109110</name>
</gene>
<dbReference type="STRING" id="405671.SAMN05421827_109110"/>
<keyword evidence="2" id="KW-1185">Reference proteome</keyword>
<sequence>MTNQIRTFERGDQVITIAPAGRGLFDVATDHHTMTLDAHAVQSFIKSGKLTEITK</sequence>
<evidence type="ECO:0000313" key="2">
    <source>
        <dbReference type="Proteomes" id="UP000199643"/>
    </source>
</evidence>
<accession>A0A1G7W5R4</accession>
<dbReference type="Proteomes" id="UP000199643">
    <property type="component" value="Unassembled WGS sequence"/>
</dbReference>
<proteinExistence type="predicted"/>
<protein>
    <submittedName>
        <fullName evidence="1">Uncharacterized protein</fullName>
    </submittedName>
</protein>
<dbReference type="AlphaFoldDB" id="A0A1G7W5R4"/>
<name>A0A1G7W5R4_9SPHI</name>
<organism evidence="1 2">
    <name type="scientific">Pedobacter terrae</name>
    <dbReference type="NCBI Taxonomy" id="405671"/>
    <lineage>
        <taxon>Bacteria</taxon>
        <taxon>Pseudomonadati</taxon>
        <taxon>Bacteroidota</taxon>
        <taxon>Sphingobacteriia</taxon>
        <taxon>Sphingobacteriales</taxon>
        <taxon>Sphingobacteriaceae</taxon>
        <taxon>Pedobacter</taxon>
    </lineage>
</organism>